<name>A0A2X0L5F8_9BASI</name>
<reference evidence="2" key="1">
    <citation type="submission" date="2016-10" db="EMBL/GenBank/DDBJ databases">
        <authorList>
            <person name="Jeantristanb JTB J.-T."/>
            <person name="Ricardo R."/>
        </authorList>
    </citation>
    <scope>NUCLEOTIDE SEQUENCE [LARGE SCALE GENOMIC DNA]</scope>
</reference>
<accession>A0A2X0L5F8</accession>
<organism evidence="1 2">
    <name type="scientific">Microbotryum saponariae</name>
    <dbReference type="NCBI Taxonomy" id="289078"/>
    <lineage>
        <taxon>Eukaryota</taxon>
        <taxon>Fungi</taxon>
        <taxon>Dikarya</taxon>
        <taxon>Basidiomycota</taxon>
        <taxon>Pucciniomycotina</taxon>
        <taxon>Microbotryomycetes</taxon>
        <taxon>Microbotryales</taxon>
        <taxon>Microbotryaceae</taxon>
        <taxon>Microbotryum</taxon>
    </lineage>
</organism>
<dbReference type="STRING" id="289078.A0A2X0L5F8"/>
<dbReference type="Proteomes" id="UP000249723">
    <property type="component" value="Unassembled WGS sequence"/>
</dbReference>
<proteinExistence type="predicted"/>
<sequence>MIFQLASWLRDLPLLPWARTRTKPIPHHQRRGLPCAKYLLWHYSQCVMTHIRAIAVAEPRPVHPVD</sequence>
<keyword evidence="2" id="KW-1185">Reference proteome</keyword>
<dbReference type="EMBL" id="FMWP01000107">
    <property type="protein sequence ID" value="SDA00070.1"/>
    <property type="molecule type" value="Genomic_DNA"/>
</dbReference>
<evidence type="ECO:0000313" key="1">
    <source>
        <dbReference type="EMBL" id="SDA00070.1"/>
    </source>
</evidence>
<gene>
    <name evidence="1" type="ORF">BZ3500_MVSOF-1268-A1-R1_CHR9G10423</name>
</gene>
<dbReference type="AlphaFoldDB" id="A0A2X0L5F8"/>
<evidence type="ECO:0000313" key="2">
    <source>
        <dbReference type="Proteomes" id="UP000249723"/>
    </source>
</evidence>
<protein>
    <submittedName>
        <fullName evidence="1">BZ3500_MvSof-1268-A1-R1_Chr9g10423 protein</fullName>
    </submittedName>
</protein>